<dbReference type="SUPFAM" id="SSF46785">
    <property type="entry name" value="Winged helix' DNA-binding domain"/>
    <property type="match status" value="1"/>
</dbReference>
<comment type="similarity">
    <text evidence="1">Belongs to the LysR transcriptional regulatory family.</text>
</comment>
<dbReference type="SUPFAM" id="SSF53850">
    <property type="entry name" value="Periplasmic binding protein-like II"/>
    <property type="match status" value="1"/>
</dbReference>
<protein>
    <submittedName>
        <fullName evidence="7">LysR family transcriptional regulator</fullName>
    </submittedName>
</protein>
<comment type="caution">
    <text evidence="7">The sequence shown here is derived from an EMBL/GenBank/DDBJ whole genome shotgun (WGS) entry which is preliminary data.</text>
</comment>
<dbReference type="PROSITE" id="PS50931">
    <property type="entry name" value="HTH_LYSR"/>
    <property type="match status" value="1"/>
</dbReference>
<evidence type="ECO:0000259" key="6">
    <source>
        <dbReference type="PROSITE" id="PS50931"/>
    </source>
</evidence>
<evidence type="ECO:0000313" key="7">
    <source>
        <dbReference type="EMBL" id="GAA2662188.1"/>
    </source>
</evidence>
<dbReference type="PANTHER" id="PTHR30346">
    <property type="entry name" value="TRANSCRIPTIONAL DUAL REGULATOR HCAR-RELATED"/>
    <property type="match status" value="1"/>
</dbReference>
<dbReference type="InterPro" id="IPR008254">
    <property type="entry name" value="Flavodoxin/NO_synth"/>
</dbReference>
<accession>A0ABP6EAB8</accession>
<keyword evidence="3" id="KW-0238">DNA-binding</keyword>
<name>A0ABP6EAB8_9ACTN</name>
<sequence length="281" mass="29491">MDPHLLRTFVTVAHRGSFSAAAEELGYTQSAVSQQIAALEADLGLALLRRRPVEPTPAGARLLEHAEPLLLRLRAARADVLRAAAAPSPRLTLAASPLALTEDLAVRLARPPRGELTIRATSRDDVAAVVASGEADLGLVDGIAAPSDPLRLPDVGPLSTIGVGEQDLVVALQEGHPLAGRAGLRLADLVDALWLQTPLCPVERLRDIAGDGFRIGMTYTGDDLHTVLRLVAAGHGLTLLPAGAASPVAVPLVAPRVVHRIELLHGTLAGHAERVAENLRR</sequence>
<dbReference type="Pfam" id="PF00126">
    <property type="entry name" value="HTH_1"/>
    <property type="match status" value="1"/>
</dbReference>
<evidence type="ECO:0000313" key="8">
    <source>
        <dbReference type="Proteomes" id="UP001501666"/>
    </source>
</evidence>
<proteinExistence type="inferred from homology"/>
<dbReference type="InterPro" id="IPR005119">
    <property type="entry name" value="LysR_subst-bd"/>
</dbReference>
<keyword evidence="4" id="KW-0804">Transcription</keyword>
<evidence type="ECO:0000256" key="1">
    <source>
        <dbReference type="ARBA" id="ARBA00009437"/>
    </source>
</evidence>
<evidence type="ECO:0000256" key="4">
    <source>
        <dbReference type="ARBA" id="ARBA00023163"/>
    </source>
</evidence>
<dbReference type="CDD" id="cd05466">
    <property type="entry name" value="PBP2_LTTR_substrate"/>
    <property type="match status" value="1"/>
</dbReference>
<evidence type="ECO:0000256" key="3">
    <source>
        <dbReference type="ARBA" id="ARBA00023125"/>
    </source>
</evidence>
<dbReference type="InterPro" id="IPR036388">
    <property type="entry name" value="WH-like_DNA-bd_sf"/>
</dbReference>
<evidence type="ECO:0000256" key="2">
    <source>
        <dbReference type="ARBA" id="ARBA00023015"/>
    </source>
</evidence>
<organism evidence="7 8">
    <name type="scientific">Nonomuraea recticatena</name>
    <dbReference type="NCBI Taxonomy" id="46178"/>
    <lineage>
        <taxon>Bacteria</taxon>
        <taxon>Bacillati</taxon>
        <taxon>Actinomycetota</taxon>
        <taxon>Actinomycetes</taxon>
        <taxon>Streptosporangiales</taxon>
        <taxon>Streptosporangiaceae</taxon>
        <taxon>Nonomuraea</taxon>
    </lineage>
</organism>
<evidence type="ECO:0000259" key="5">
    <source>
        <dbReference type="PROSITE" id="PS50902"/>
    </source>
</evidence>
<dbReference type="Gene3D" id="3.40.190.10">
    <property type="entry name" value="Periplasmic binding protein-like II"/>
    <property type="match status" value="2"/>
</dbReference>
<keyword evidence="2" id="KW-0805">Transcription regulation</keyword>
<dbReference type="Proteomes" id="UP001501666">
    <property type="component" value="Unassembled WGS sequence"/>
</dbReference>
<dbReference type="Gene3D" id="1.10.10.10">
    <property type="entry name" value="Winged helix-like DNA-binding domain superfamily/Winged helix DNA-binding domain"/>
    <property type="match status" value="1"/>
</dbReference>
<dbReference type="RefSeq" id="WP_346147711.1">
    <property type="nucleotide sequence ID" value="NZ_BAAATE010000008.1"/>
</dbReference>
<dbReference type="InterPro" id="IPR000847">
    <property type="entry name" value="LysR_HTH_N"/>
</dbReference>
<dbReference type="EMBL" id="BAAATE010000008">
    <property type="protein sequence ID" value="GAA2662188.1"/>
    <property type="molecule type" value="Genomic_DNA"/>
</dbReference>
<dbReference type="PANTHER" id="PTHR30346:SF29">
    <property type="entry name" value="LYSR SUBSTRATE-BINDING"/>
    <property type="match status" value="1"/>
</dbReference>
<gene>
    <name evidence="7" type="ORF">GCM10010412_035740</name>
</gene>
<feature type="domain" description="Flavodoxin-like" evidence="5">
    <location>
        <begin position="261"/>
        <end position="281"/>
    </location>
</feature>
<dbReference type="InterPro" id="IPR036390">
    <property type="entry name" value="WH_DNA-bd_sf"/>
</dbReference>
<feature type="domain" description="HTH lysR-type" evidence="6">
    <location>
        <begin position="1"/>
        <end position="56"/>
    </location>
</feature>
<reference evidence="8" key="1">
    <citation type="journal article" date="2019" name="Int. J. Syst. Evol. Microbiol.">
        <title>The Global Catalogue of Microorganisms (GCM) 10K type strain sequencing project: providing services to taxonomists for standard genome sequencing and annotation.</title>
        <authorList>
            <consortium name="The Broad Institute Genomics Platform"/>
            <consortium name="The Broad Institute Genome Sequencing Center for Infectious Disease"/>
            <person name="Wu L."/>
            <person name="Ma J."/>
        </authorList>
    </citation>
    <scope>NUCLEOTIDE SEQUENCE [LARGE SCALE GENOMIC DNA]</scope>
    <source>
        <strain evidence="8">JCM 6835</strain>
    </source>
</reference>
<dbReference type="PROSITE" id="PS50902">
    <property type="entry name" value="FLAVODOXIN_LIKE"/>
    <property type="match status" value="1"/>
</dbReference>
<dbReference type="Pfam" id="PF03466">
    <property type="entry name" value="LysR_substrate"/>
    <property type="match status" value="1"/>
</dbReference>
<dbReference type="PRINTS" id="PR00039">
    <property type="entry name" value="HTHLYSR"/>
</dbReference>
<keyword evidence="8" id="KW-1185">Reference proteome</keyword>